<dbReference type="GO" id="GO:0003723">
    <property type="term" value="F:RNA binding"/>
    <property type="evidence" value="ECO:0007669"/>
    <property type="project" value="InterPro"/>
</dbReference>
<dbReference type="Pfam" id="PF14432">
    <property type="entry name" value="DYW_deaminase"/>
    <property type="match status" value="1"/>
</dbReference>
<dbReference type="GO" id="GO:0009451">
    <property type="term" value="P:RNA modification"/>
    <property type="evidence" value="ECO:0007669"/>
    <property type="project" value="InterPro"/>
</dbReference>
<feature type="repeat" description="PPR" evidence="3">
    <location>
        <begin position="284"/>
        <end position="318"/>
    </location>
</feature>
<dbReference type="Proteomes" id="UP000596660">
    <property type="component" value="Unplaced"/>
</dbReference>
<evidence type="ECO:0000313" key="5">
    <source>
        <dbReference type="EnsemblPlants" id="AUR62006133-RA:cds"/>
    </source>
</evidence>
<feature type="repeat" description="PPR" evidence="3">
    <location>
        <begin position="90"/>
        <end position="124"/>
    </location>
</feature>
<dbReference type="InterPro" id="IPR032867">
    <property type="entry name" value="DYW_dom"/>
</dbReference>
<evidence type="ECO:0000313" key="6">
    <source>
        <dbReference type="Proteomes" id="UP000596660"/>
    </source>
</evidence>
<proteinExistence type="inferred from homology"/>
<dbReference type="PANTHER" id="PTHR47926">
    <property type="entry name" value="PENTATRICOPEPTIDE REPEAT-CONTAINING PROTEIN"/>
    <property type="match status" value="1"/>
</dbReference>
<feature type="repeat" description="PPR" evidence="3">
    <location>
        <begin position="478"/>
        <end position="508"/>
    </location>
</feature>
<dbReference type="SUPFAM" id="SSF48452">
    <property type="entry name" value="TPR-like"/>
    <property type="match status" value="2"/>
</dbReference>
<feature type="repeat" description="PPR" evidence="3">
    <location>
        <begin position="509"/>
        <end position="543"/>
    </location>
</feature>
<evidence type="ECO:0000259" key="4">
    <source>
        <dbReference type="Pfam" id="PF14432"/>
    </source>
</evidence>
<dbReference type="FunFam" id="1.25.40.10:FF:000125">
    <property type="entry name" value="Pentatricopeptide repeat-containing protein"/>
    <property type="match status" value="1"/>
</dbReference>
<dbReference type="FunFam" id="1.25.40.10:FF:000031">
    <property type="entry name" value="Pentatricopeptide repeat-containing protein mitochondrial"/>
    <property type="match status" value="1"/>
</dbReference>
<evidence type="ECO:0000256" key="3">
    <source>
        <dbReference type="PROSITE-ProRule" id="PRU00708"/>
    </source>
</evidence>
<keyword evidence="2" id="KW-0677">Repeat</keyword>
<dbReference type="Pfam" id="PF13041">
    <property type="entry name" value="PPR_2"/>
    <property type="match status" value="3"/>
</dbReference>
<dbReference type="PANTHER" id="PTHR47926:SF533">
    <property type="entry name" value="DYW DOMAIN-CONTAINING PROTEIN"/>
    <property type="match status" value="1"/>
</dbReference>
<comment type="similarity">
    <text evidence="1">Belongs to the PPR family. PCMP-H subfamily.</text>
</comment>
<feature type="repeat" description="PPR" evidence="3">
    <location>
        <begin position="152"/>
        <end position="186"/>
    </location>
</feature>
<dbReference type="GO" id="GO:0048731">
    <property type="term" value="P:system development"/>
    <property type="evidence" value="ECO:0007669"/>
    <property type="project" value="UniProtKB-ARBA"/>
</dbReference>
<feature type="repeat" description="PPR" evidence="3">
    <location>
        <begin position="346"/>
        <end position="380"/>
    </location>
</feature>
<dbReference type="InterPro" id="IPR011990">
    <property type="entry name" value="TPR-like_helical_dom_sf"/>
</dbReference>
<dbReference type="FunFam" id="1.25.40.10:FF:002130">
    <property type="entry name" value="Pentatricopeptide repeat-containing protein mitochondrial"/>
    <property type="match status" value="1"/>
</dbReference>
<name>A0A803L2P4_CHEQI</name>
<accession>A0A803L2P4</accession>
<reference evidence="5" key="1">
    <citation type="journal article" date="2017" name="Nature">
        <title>The genome of Chenopodium quinoa.</title>
        <authorList>
            <person name="Jarvis D.E."/>
            <person name="Ho Y.S."/>
            <person name="Lightfoot D.J."/>
            <person name="Schmoeckel S.M."/>
            <person name="Li B."/>
            <person name="Borm T.J.A."/>
            <person name="Ohyanagi H."/>
            <person name="Mineta K."/>
            <person name="Michell C.T."/>
            <person name="Saber N."/>
            <person name="Kharbatia N.M."/>
            <person name="Rupper R.R."/>
            <person name="Sharp A.R."/>
            <person name="Dally N."/>
            <person name="Boughton B.A."/>
            <person name="Woo Y.H."/>
            <person name="Gao G."/>
            <person name="Schijlen E.G.W.M."/>
            <person name="Guo X."/>
            <person name="Momin A.A."/>
            <person name="Negrao S."/>
            <person name="Al-Babili S."/>
            <person name="Gehring C."/>
            <person name="Roessner U."/>
            <person name="Jung C."/>
            <person name="Murphy K."/>
            <person name="Arold S.T."/>
            <person name="Gojobori T."/>
            <person name="van der Linden C.G."/>
            <person name="van Loo E.N."/>
            <person name="Jellen E.N."/>
            <person name="Maughan P.J."/>
            <person name="Tester M."/>
        </authorList>
    </citation>
    <scope>NUCLEOTIDE SEQUENCE [LARGE SCALE GENOMIC DNA]</scope>
    <source>
        <strain evidence="5">cv. PI 614886</strain>
    </source>
</reference>
<reference evidence="5" key="2">
    <citation type="submission" date="2021-03" db="UniProtKB">
        <authorList>
            <consortium name="EnsemblPlants"/>
        </authorList>
    </citation>
    <scope>IDENTIFICATION</scope>
</reference>
<feature type="repeat" description="PPR" evidence="3">
    <location>
        <begin position="253"/>
        <end position="283"/>
    </location>
</feature>
<protein>
    <recommendedName>
        <fullName evidence="4">DYW domain-containing protein</fullName>
    </recommendedName>
</protein>
<keyword evidence="6" id="KW-1185">Reference proteome</keyword>
<feature type="domain" description="DYW" evidence="4">
    <location>
        <begin position="823"/>
        <end position="911"/>
    </location>
</feature>
<dbReference type="FunFam" id="1.25.40.10:FF:000366">
    <property type="entry name" value="Pentatricopeptide (PPR) repeat-containing protein"/>
    <property type="match status" value="1"/>
</dbReference>
<dbReference type="InterPro" id="IPR002885">
    <property type="entry name" value="PPR_rpt"/>
</dbReference>
<dbReference type="AlphaFoldDB" id="A0A803L2P4"/>
<dbReference type="Pfam" id="PF01535">
    <property type="entry name" value="PPR"/>
    <property type="match status" value="11"/>
</dbReference>
<organism evidence="5 6">
    <name type="scientific">Chenopodium quinoa</name>
    <name type="common">Quinoa</name>
    <dbReference type="NCBI Taxonomy" id="63459"/>
    <lineage>
        <taxon>Eukaryota</taxon>
        <taxon>Viridiplantae</taxon>
        <taxon>Streptophyta</taxon>
        <taxon>Embryophyta</taxon>
        <taxon>Tracheophyta</taxon>
        <taxon>Spermatophyta</taxon>
        <taxon>Magnoliopsida</taxon>
        <taxon>eudicotyledons</taxon>
        <taxon>Gunneridae</taxon>
        <taxon>Pentapetalae</taxon>
        <taxon>Caryophyllales</taxon>
        <taxon>Chenopodiaceae</taxon>
        <taxon>Chenopodioideae</taxon>
        <taxon>Atripliceae</taxon>
        <taxon>Chenopodium</taxon>
    </lineage>
</organism>
<dbReference type="PROSITE" id="PS51375">
    <property type="entry name" value="PPR"/>
    <property type="match status" value="8"/>
</dbReference>
<dbReference type="InterPro" id="IPR046848">
    <property type="entry name" value="E_motif"/>
</dbReference>
<dbReference type="Gene3D" id="1.25.40.10">
    <property type="entry name" value="Tetratricopeptide repeat domain"/>
    <property type="match status" value="7"/>
</dbReference>
<dbReference type="OMA" id="KCRNMEY"/>
<evidence type="ECO:0000256" key="2">
    <source>
        <dbReference type="ARBA" id="ARBA00022737"/>
    </source>
</evidence>
<evidence type="ECO:0000256" key="1">
    <source>
        <dbReference type="ARBA" id="ARBA00006643"/>
    </source>
</evidence>
<dbReference type="EnsemblPlants" id="AUR62006133-RA">
    <property type="protein sequence ID" value="AUR62006133-RA:cds"/>
    <property type="gene ID" value="AUR62006133"/>
</dbReference>
<dbReference type="Gramene" id="AUR62006133-RA">
    <property type="protein sequence ID" value="AUR62006133-RA:cds"/>
    <property type="gene ID" value="AUR62006133"/>
</dbReference>
<feature type="repeat" description="PPR" evidence="3">
    <location>
        <begin position="609"/>
        <end position="643"/>
    </location>
</feature>
<dbReference type="InterPro" id="IPR046960">
    <property type="entry name" value="PPR_At4g14850-like_plant"/>
</dbReference>
<dbReference type="Pfam" id="PF20431">
    <property type="entry name" value="E_motif"/>
    <property type="match status" value="1"/>
</dbReference>
<sequence length="1003" mass="113061">MTPRLFSISRTSSTQSVQFLGHTSPESYLFRCNKRIRDLSKLGKVDDARQVFDKMSQRDSVSWDTMISGYSRNNRIMDAQVLFDAFSGRNVRTWTAMLAGYAKVGRLEEARRVFDSMPEKNVITWNALITGYVQNGDLVYAKKLFDDMPQRNIASWNTMITGYCHGGMMREARELFEQMPENNPVSWMVMLSGYVEINSFVEAWNVFGRMHRTGLMPDQPMYVVALSAVIGLEALDLVDSLRSIVIKTGYEEDVVIGTVILNAYTRSGRLDMAVDFFSRMPQRNEYSWTTMITAFSQCGRLDDAIAFYKRIPEPTIFSQTAMMTAYTQNGRIMDAEALFKEIQNPNIITWNAMIAGYSQNGMIDEAKDVFMRMPTRNSASWAAMISGLAQNERCEDALHMFTGFHSLGNFPTDSCFTSCIYASASLGAIETGRQMHALAIKRCCQHNPFVANALISMYSKCKNIEDVSQVFSTMGVKDITAWNSLITGLSHNDMLKKARDTFEKMPEHDVVSWTAIVSAYVQAGDVDAALHLFGEMLARQLRPNELTITSILSACGSAGAMKLGEQIHGFLSKLGFDSCLFVNNSLITMYFKFGSEGGFSIFEDMAVRDLVTWNAVLAGCAHNGLGKEAIRYFRRMEAEGVLPDQISFLGILCACSRAGLLAEGRAYLDSMCKDYGIKPLVYHYTCVVDLLGRAGQLSEAEALVESMPVERDSVILEALLGACRIHCNIELAERVAKRLFHMDTIKSGTYVLLSNMYASHSRWDKVEEIRELMKARGMSKEPATSWIHIKNKLYTFTADKGHDSVEQIQTLLEEYYGRLKLTGYVPKTEFVLHDVEEEQKHNQLLYHSEKLALAFGILNTPDRSSILILKNLRICGDCHTFMKFMSNVTQRKIVIRDRKRFHHFEDGACSGNSLTSGGDRGVLWEFSRLAFVKHINICEANNGCIWSLIKTIFPELAVGFEYPRAQSSLTLMMARPKNLLRDPYLRVGNGKSRECARASYPCK</sequence>
<dbReference type="NCBIfam" id="TIGR00756">
    <property type="entry name" value="PPR"/>
    <property type="match status" value="9"/>
</dbReference>
<dbReference type="GO" id="GO:0008270">
    <property type="term" value="F:zinc ion binding"/>
    <property type="evidence" value="ECO:0007669"/>
    <property type="project" value="InterPro"/>
</dbReference>